<proteinExistence type="predicted"/>
<dbReference type="GO" id="GO:0046872">
    <property type="term" value="F:metal ion binding"/>
    <property type="evidence" value="ECO:0007669"/>
    <property type="project" value="UniProtKB-KW"/>
</dbReference>
<keyword evidence="1" id="KW-0479">Metal-binding</keyword>
<dbReference type="STRING" id="69279.BG36_03080"/>
<dbReference type="InterPro" id="IPR036663">
    <property type="entry name" value="Fumarylacetoacetase_C_sf"/>
</dbReference>
<dbReference type="PANTHER" id="PTHR11820">
    <property type="entry name" value="ACYLPYRUVASE"/>
    <property type="match status" value="1"/>
</dbReference>
<dbReference type="EMBL" id="SNZF01000009">
    <property type="protein sequence ID" value="TDR35430.1"/>
    <property type="molecule type" value="Genomic_DNA"/>
</dbReference>
<dbReference type="Proteomes" id="UP000294958">
    <property type="component" value="Unassembled WGS sequence"/>
</dbReference>
<keyword evidence="6" id="KW-1185">Reference proteome</keyword>
<reference evidence="4 6" key="2">
    <citation type="submission" date="2019-03" db="EMBL/GenBank/DDBJ databases">
        <title>Genomic Encyclopedia of Type Strains, Phase IV (KMG-IV): sequencing the most valuable type-strain genomes for metagenomic binning, comparative biology and taxonomic classification.</title>
        <authorList>
            <person name="Goeker M."/>
        </authorList>
    </citation>
    <scope>NUCLEOTIDE SEQUENCE [LARGE SCALE GENOMIC DNA]</scope>
    <source>
        <strain evidence="4 6">DSM 11603</strain>
    </source>
</reference>
<dbReference type="EMBL" id="JENY01000011">
    <property type="protein sequence ID" value="EXL08808.1"/>
    <property type="molecule type" value="Genomic_DNA"/>
</dbReference>
<reference evidence="3 5" key="1">
    <citation type="submission" date="2014-02" db="EMBL/GenBank/DDBJ databases">
        <title>Aquamicrobium defluvii Genome sequencing.</title>
        <authorList>
            <person name="Wang X."/>
        </authorList>
    </citation>
    <scope>NUCLEOTIDE SEQUENCE [LARGE SCALE GENOMIC DNA]</scope>
    <source>
        <strain evidence="3 5">W13Z1</strain>
    </source>
</reference>
<organism evidence="3 5">
    <name type="scientific">Aquamicrobium defluvii</name>
    <dbReference type="NCBI Taxonomy" id="69279"/>
    <lineage>
        <taxon>Bacteria</taxon>
        <taxon>Pseudomonadati</taxon>
        <taxon>Pseudomonadota</taxon>
        <taxon>Alphaproteobacteria</taxon>
        <taxon>Hyphomicrobiales</taxon>
        <taxon>Phyllobacteriaceae</taxon>
        <taxon>Aquamicrobium</taxon>
    </lineage>
</organism>
<dbReference type="RefSeq" id="WP_035026098.1">
    <property type="nucleotide sequence ID" value="NZ_KK073885.1"/>
</dbReference>
<dbReference type="GO" id="GO:0018773">
    <property type="term" value="F:acetylpyruvate hydrolase activity"/>
    <property type="evidence" value="ECO:0007669"/>
    <property type="project" value="TreeGrafter"/>
</dbReference>
<dbReference type="Proteomes" id="UP000019849">
    <property type="component" value="Unassembled WGS sequence"/>
</dbReference>
<dbReference type="SUPFAM" id="SSF56529">
    <property type="entry name" value="FAH"/>
    <property type="match status" value="1"/>
</dbReference>
<evidence type="ECO:0000313" key="4">
    <source>
        <dbReference type="EMBL" id="TDR35430.1"/>
    </source>
</evidence>
<dbReference type="AlphaFoldDB" id="A0A011USH0"/>
<keyword evidence="3" id="KW-0378">Hydrolase</keyword>
<dbReference type="eggNOG" id="COG0179">
    <property type="taxonomic scope" value="Bacteria"/>
</dbReference>
<keyword evidence="4" id="KW-0670">Pyruvate</keyword>
<sequence length="231" mass="24919">MTDFVLPPPPVVSAAIRDSKQRFPVRRVFCVGRNYGAHIREMGNDERDPPFFFTKPADALVETGSTIPYPLATENLHHEIELVVAIGKGGIRIDRDAALDHIWGYGVGIDLTRRDLQDVAKKAARPWDWAKAFDQSAPCGALVPAATSGHPQKGRIRLAVNGELRQQGDLAEMIWPVADIVAICSEAVELQPGDLIFTGTPSGVGPVKAGDRLSGEVEGIGTVELEIGPAR</sequence>
<dbReference type="Pfam" id="PF01557">
    <property type="entry name" value="FAA_hydrolase"/>
    <property type="match status" value="1"/>
</dbReference>
<dbReference type="HOGENOM" id="CLU_028458_5_1_5"/>
<feature type="domain" description="Fumarylacetoacetase-like C-terminal" evidence="2">
    <location>
        <begin position="28"/>
        <end position="224"/>
    </location>
</feature>
<dbReference type="PANTHER" id="PTHR11820:SF90">
    <property type="entry name" value="FLUTATHIONE S-TRANSFERASE"/>
    <property type="match status" value="1"/>
</dbReference>
<evidence type="ECO:0000313" key="5">
    <source>
        <dbReference type="Proteomes" id="UP000019849"/>
    </source>
</evidence>
<evidence type="ECO:0000256" key="1">
    <source>
        <dbReference type="ARBA" id="ARBA00022723"/>
    </source>
</evidence>
<comment type="caution">
    <text evidence="3">The sequence shown here is derived from an EMBL/GenBank/DDBJ whole genome shotgun (WGS) entry which is preliminary data.</text>
</comment>
<dbReference type="PATRIC" id="fig|69279.3.peg.2017"/>
<protein>
    <submittedName>
        <fullName evidence="3">Fumarylacetoacetate hydrolase</fullName>
    </submittedName>
    <submittedName>
        <fullName evidence="4">Fumarylpyruvate hydrolase</fullName>
    </submittedName>
</protein>
<evidence type="ECO:0000313" key="6">
    <source>
        <dbReference type="Proteomes" id="UP000294958"/>
    </source>
</evidence>
<dbReference type="OrthoDB" id="5197601at2"/>
<name>A0A011USH0_9HYPH</name>
<evidence type="ECO:0000259" key="2">
    <source>
        <dbReference type="Pfam" id="PF01557"/>
    </source>
</evidence>
<dbReference type="Gene3D" id="3.90.850.10">
    <property type="entry name" value="Fumarylacetoacetase-like, C-terminal domain"/>
    <property type="match status" value="1"/>
</dbReference>
<evidence type="ECO:0000313" key="3">
    <source>
        <dbReference type="EMBL" id="EXL08808.1"/>
    </source>
</evidence>
<dbReference type="InterPro" id="IPR011234">
    <property type="entry name" value="Fumarylacetoacetase-like_C"/>
</dbReference>
<accession>A0A011USH0</accession>
<gene>
    <name evidence="3" type="ORF">BG36_03080</name>
    <name evidence="4" type="ORF">DES43_10966</name>
</gene>